<sequence length="151" mass="16459">MPETTEIRAKYGGIEKLPDTAKVCADLLAGENGFDHTIEVIRGGLPEALRETAYALACDIAAADGEAKQEELRVLELLRHGLDIERLAIPAGRITAIRGANGAGKTTLLEIIALLCRPTRGEVRLWGRAGRTADRALRRRCVGRPVVHRWS</sequence>
<dbReference type="InterPro" id="IPR003439">
    <property type="entry name" value="ABC_transporter-like_ATP-bd"/>
</dbReference>
<comment type="caution">
    <text evidence="2">The sequence shown here is derived from an EMBL/GenBank/DDBJ whole genome shotgun (WGS) entry which is preliminary data.</text>
</comment>
<dbReference type="Pfam" id="PF00005">
    <property type="entry name" value="ABC_tran"/>
    <property type="match status" value="1"/>
</dbReference>
<dbReference type="GO" id="GO:0005524">
    <property type="term" value="F:ATP binding"/>
    <property type="evidence" value="ECO:0007669"/>
    <property type="project" value="InterPro"/>
</dbReference>
<dbReference type="InterPro" id="IPR029024">
    <property type="entry name" value="TerB-like"/>
</dbReference>
<proteinExistence type="predicted"/>
<evidence type="ECO:0000259" key="1">
    <source>
        <dbReference type="Pfam" id="PF00005"/>
    </source>
</evidence>
<dbReference type="Gene3D" id="1.10.3680.10">
    <property type="entry name" value="TerB-like"/>
    <property type="match status" value="1"/>
</dbReference>
<dbReference type="EMBL" id="LAZR01042513">
    <property type="protein sequence ID" value="KKL09361.1"/>
    <property type="molecule type" value="Genomic_DNA"/>
</dbReference>
<feature type="domain" description="ABC transporter" evidence="1">
    <location>
        <begin position="87"/>
        <end position="139"/>
    </location>
</feature>
<accession>A0A0F9CUL4</accession>
<reference evidence="2" key="1">
    <citation type="journal article" date="2015" name="Nature">
        <title>Complex archaea that bridge the gap between prokaryotes and eukaryotes.</title>
        <authorList>
            <person name="Spang A."/>
            <person name="Saw J.H."/>
            <person name="Jorgensen S.L."/>
            <person name="Zaremba-Niedzwiedzka K."/>
            <person name="Martijn J."/>
            <person name="Lind A.E."/>
            <person name="van Eijk R."/>
            <person name="Schleper C."/>
            <person name="Guy L."/>
            <person name="Ettema T.J."/>
        </authorList>
    </citation>
    <scope>NUCLEOTIDE SEQUENCE</scope>
</reference>
<dbReference type="CDD" id="cd07176">
    <property type="entry name" value="terB"/>
    <property type="match status" value="1"/>
</dbReference>
<protein>
    <recommendedName>
        <fullName evidence="1">ABC transporter domain-containing protein</fullName>
    </recommendedName>
</protein>
<dbReference type="SUPFAM" id="SSF52540">
    <property type="entry name" value="P-loop containing nucleoside triphosphate hydrolases"/>
    <property type="match status" value="1"/>
</dbReference>
<dbReference type="InterPro" id="IPR027417">
    <property type="entry name" value="P-loop_NTPase"/>
</dbReference>
<dbReference type="AlphaFoldDB" id="A0A0F9CUL4"/>
<name>A0A0F9CUL4_9ZZZZ</name>
<dbReference type="Gene3D" id="3.40.50.300">
    <property type="entry name" value="P-loop containing nucleotide triphosphate hydrolases"/>
    <property type="match status" value="1"/>
</dbReference>
<dbReference type="GO" id="GO:0016887">
    <property type="term" value="F:ATP hydrolysis activity"/>
    <property type="evidence" value="ECO:0007669"/>
    <property type="project" value="InterPro"/>
</dbReference>
<evidence type="ECO:0000313" key="2">
    <source>
        <dbReference type="EMBL" id="KKL09361.1"/>
    </source>
</evidence>
<dbReference type="CDD" id="cd00267">
    <property type="entry name" value="ABC_ATPase"/>
    <property type="match status" value="1"/>
</dbReference>
<dbReference type="SUPFAM" id="SSF158682">
    <property type="entry name" value="TerB-like"/>
    <property type="match status" value="1"/>
</dbReference>
<gene>
    <name evidence="2" type="ORF">LCGC14_2566640</name>
</gene>
<organism evidence="2">
    <name type="scientific">marine sediment metagenome</name>
    <dbReference type="NCBI Taxonomy" id="412755"/>
    <lineage>
        <taxon>unclassified sequences</taxon>
        <taxon>metagenomes</taxon>
        <taxon>ecological metagenomes</taxon>
    </lineage>
</organism>